<dbReference type="AlphaFoldDB" id="A0AA90SL02"/>
<accession>A0AA90SL02</accession>
<protein>
    <submittedName>
        <fullName evidence="3">Uncharacterized protein</fullName>
    </submittedName>
</protein>
<keyword evidence="2" id="KW-0732">Signal</keyword>
<keyword evidence="1" id="KW-1133">Transmembrane helix</keyword>
<keyword evidence="1" id="KW-0472">Membrane</keyword>
<evidence type="ECO:0000256" key="2">
    <source>
        <dbReference type="SAM" id="SignalP"/>
    </source>
</evidence>
<gene>
    <name evidence="3" type="ORF">Q7X28_07170</name>
</gene>
<feature type="transmembrane region" description="Helical" evidence="1">
    <location>
        <begin position="113"/>
        <end position="133"/>
    </location>
</feature>
<feature type="transmembrane region" description="Helical" evidence="1">
    <location>
        <begin position="145"/>
        <end position="162"/>
    </location>
</feature>
<evidence type="ECO:0000313" key="3">
    <source>
        <dbReference type="EMBL" id="MDP0397702.1"/>
    </source>
</evidence>
<feature type="chain" id="PRO_5041734858" evidence="2">
    <location>
        <begin position="24"/>
        <end position="222"/>
    </location>
</feature>
<comment type="caution">
    <text evidence="3">The sequence shown here is derived from an EMBL/GenBank/DDBJ whole genome shotgun (WGS) entry which is preliminary data.</text>
</comment>
<dbReference type="EMBL" id="JAUTIX010000002">
    <property type="protein sequence ID" value="MDP0397702.1"/>
    <property type="molecule type" value="Genomic_DNA"/>
</dbReference>
<reference evidence="3" key="1">
    <citation type="submission" date="2023-08" db="EMBL/GenBank/DDBJ databases">
        <title>The draft genome of Tsukamurella strandjordii strain 050030.</title>
        <authorList>
            <person name="Zhao F."/>
            <person name="Feng Y."/>
            <person name="Zong Z."/>
        </authorList>
    </citation>
    <scope>NUCLEOTIDE SEQUENCE</scope>
    <source>
        <strain evidence="3">050030</strain>
    </source>
</reference>
<name>A0AA90SL02_9ACTN</name>
<keyword evidence="4" id="KW-1185">Reference proteome</keyword>
<feature type="transmembrane region" description="Helical" evidence="1">
    <location>
        <begin position="197"/>
        <end position="217"/>
    </location>
</feature>
<organism evidence="3 4">
    <name type="scientific">Tsukamurella strandjordii</name>
    <dbReference type="NCBI Taxonomy" id="147577"/>
    <lineage>
        <taxon>Bacteria</taxon>
        <taxon>Bacillati</taxon>
        <taxon>Actinomycetota</taxon>
        <taxon>Actinomycetes</taxon>
        <taxon>Mycobacteriales</taxon>
        <taxon>Tsukamurellaceae</taxon>
        <taxon>Tsukamurella</taxon>
    </lineage>
</organism>
<evidence type="ECO:0000256" key="1">
    <source>
        <dbReference type="SAM" id="Phobius"/>
    </source>
</evidence>
<proteinExistence type="predicted"/>
<sequence length="222" mass="24092">MTTARLVFRIAGLLILLVGGLAAATAGTPRDATYADFAAALDRGEVVQVVPDRWSDGTVSTADWSTGPFQWRSGQVTEDGRTPAADFRAQMSDRGVEVETPDRDSWIQWPFGIPTWFGVLVATVWALIFLTMLASRPRYGNRWAWFWLFTIGQVGAPLYLILEPIPLWRAVRGEEPVPVPDGEDPPGPRWTGPQGCLVSILTGLGAAMLAAAVGWAINSLLA</sequence>
<evidence type="ECO:0000313" key="4">
    <source>
        <dbReference type="Proteomes" id="UP001178281"/>
    </source>
</evidence>
<dbReference type="Proteomes" id="UP001178281">
    <property type="component" value="Unassembled WGS sequence"/>
</dbReference>
<keyword evidence="1" id="KW-0812">Transmembrane</keyword>
<feature type="signal peptide" evidence="2">
    <location>
        <begin position="1"/>
        <end position="23"/>
    </location>
</feature>
<dbReference type="RefSeq" id="WP_305110810.1">
    <property type="nucleotide sequence ID" value="NZ_JAUTIX010000002.1"/>
</dbReference>